<dbReference type="GO" id="GO:0000731">
    <property type="term" value="P:DNA synthesis involved in DNA repair"/>
    <property type="evidence" value="ECO:0007669"/>
    <property type="project" value="TreeGrafter"/>
</dbReference>
<reference evidence="2 3" key="1">
    <citation type="submission" date="2018-05" db="EMBL/GenBank/DDBJ databases">
        <title>Komagataeibacter cocois sp. nov., for a novel cellulose- producing strain isolated from coconut milk.</title>
        <authorList>
            <person name="Liu L."/>
            <person name="Wang Y."/>
            <person name="Liu S."/>
            <person name="Bi J."/>
            <person name="Chen H."/>
            <person name="Deng J."/>
            <person name="Zhang C."/>
            <person name="Hu Q."/>
            <person name="Li C."/>
        </authorList>
    </citation>
    <scope>NUCLEOTIDE SEQUENCE [LARGE SCALE GENOMIC DNA]</scope>
    <source>
        <strain evidence="2 3">WE7</strain>
    </source>
</reference>
<dbReference type="Pfam" id="PF13166">
    <property type="entry name" value="AAA_13"/>
    <property type="match status" value="1"/>
</dbReference>
<organism evidence="2 3">
    <name type="scientific">Novacetimonas cocois</name>
    <dbReference type="NCBI Taxonomy" id="1747507"/>
    <lineage>
        <taxon>Bacteria</taxon>
        <taxon>Pseudomonadati</taxon>
        <taxon>Pseudomonadota</taxon>
        <taxon>Alphaproteobacteria</taxon>
        <taxon>Acetobacterales</taxon>
        <taxon>Acetobacteraceae</taxon>
        <taxon>Novacetimonas</taxon>
    </lineage>
</organism>
<evidence type="ECO:0000313" key="3">
    <source>
        <dbReference type="Proteomes" id="UP000252680"/>
    </source>
</evidence>
<dbReference type="Gene3D" id="3.40.50.300">
    <property type="entry name" value="P-loop containing nucleotide triphosphate hydrolases"/>
    <property type="match status" value="1"/>
</dbReference>
<dbReference type="InterPro" id="IPR026866">
    <property type="entry name" value="CR006_AAA"/>
</dbReference>
<keyword evidence="3" id="KW-1185">Reference proteome</keyword>
<dbReference type="RefSeq" id="WP_113596202.1">
    <property type="nucleotide sequence ID" value="NZ_QEXL01000011.1"/>
</dbReference>
<dbReference type="AlphaFoldDB" id="A0A365YUE1"/>
<dbReference type="Proteomes" id="UP000252680">
    <property type="component" value="Unassembled WGS sequence"/>
</dbReference>
<sequence length="771" mass="86404">MLSKILEVQKVGRFERLEASRITFTKALLVFGENGWGKSTLADLLRSAATGSAAIVEGRETLASAGTQKVRLLFERLPAEYSLGVWTGHRPMIAVYDQCFINDNVYSGDAVSLDHLKRQYGIVIGSTGVLLVRAIDQLTDQVNEFDKAFRDAEAIINAALRTHNVQLKLPAFVALETDDAIIRLIDEKTTEIGIVEKSAEIARLTLPDALDVPTEAAIFQNVLDRGIDDMATGAHQALHDHIAKHSRQLAKGDELVLPQEAWLEAGLQYQNSDKCAFCGQFLADRTLIDIYTVFFSNQYKLLSAEVRKRRATLQRYINGDFKKQVLGKLAENASRWQAWCTLTGVLAPEDNSDTVKELIGELEECARALNRFFELKQEDLAEPVAHPDLQNTLAIWSERRKGILTLNEEIEAHRTTLNALRAKYAAGNLGNLKAQLALLNARRLRADATIQTAVLSRQKADENKTRYTNERARRRAELTTYSNTVATTLGGNINTYLHRLGAGFEIDYQKPNFRSKEPAAEYHILIKNVRVPPRSGDDNIAQPSFRNTLSTGDKSVLALAFFLASLASDSRLAETIVVLDDPFTSLDEFRRTFTANEIKKLVSKSKQVIVLSHDKAFLRLLWERIDHALITCVAVQTGAPGISTLTRFDIGTSTLPRHETERTKMLDFLDDTVGDPSEIRALLRKVLEYFYRQADPQSFTQSETLDGIIRIMKSAPADYVYKAALETLEEINFYTRNFHHAPVSGSVNEETNVEELKIYCRMVRDLTRGAV</sequence>
<feature type="domain" description="Protein CR006 P-loop" evidence="1">
    <location>
        <begin position="259"/>
        <end position="627"/>
    </location>
</feature>
<dbReference type="PANTHER" id="PTHR32182">
    <property type="entry name" value="DNA REPLICATION AND REPAIR PROTEIN RECF"/>
    <property type="match status" value="1"/>
</dbReference>
<protein>
    <recommendedName>
        <fullName evidence="1">Protein CR006 P-loop domain-containing protein</fullName>
    </recommendedName>
</protein>
<proteinExistence type="predicted"/>
<dbReference type="SUPFAM" id="SSF52540">
    <property type="entry name" value="P-loop containing nucleoside triphosphate hydrolases"/>
    <property type="match status" value="1"/>
</dbReference>
<dbReference type="PANTHER" id="PTHR32182:SF0">
    <property type="entry name" value="DNA REPLICATION AND REPAIR PROTEIN RECF"/>
    <property type="match status" value="1"/>
</dbReference>
<evidence type="ECO:0000313" key="2">
    <source>
        <dbReference type="EMBL" id="RBM06574.1"/>
    </source>
</evidence>
<name>A0A365YUE1_9PROT</name>
<accession>A0A365YUE1</accession>
<gene>
    <name evidence="2" type="ORF">NJLHNGOC_09805</name>
</gene>
<dbReference type="OrthoDB" id="9789562at2"/>
<dbReference type="GO" id="GO:0006302">
    <property type="term" value="P:double-strand break repair"/>
    <property type="evidence" value="ECO:0007669"/>
    <property type="project" value="TreeGrafter"/>
</dbReference>
<dbReference type="InterPro" id="IPR027417">
    <property type="entry name" value="P-loop_NTPase"/>
</dbReference>
<dbReference type="EMBL" id="QEXL01000011">
    <property type="protein sequence ID" value="RBM06574.1"/>
    <property type="molecule type" value="Genomic_DNA"/>
</dbReference>
<evidence type="ECO:0000259" key="1">
    <source>
        <dbReference type="Pfam" id="PF13166"/>
    </source>
</evidence>
<comment type="caution">
    <text evidence="2">The sequence shown here is derived from an EMBL/GenBank/DDBJ whole genome shotgun (WGS) entry which is preliminary data.</text>
</comment>